<evidence type="ECO:0000256" key="6">
    <source>
        <dbReference type="ARBA" id="ARBA00022771"/>
    </source>
</evidence>
<keyword evidence="4" id="KW-0808">Transferase</keyword>
<dbReference type="EMBL" id="CAJNOK010000047">
    <property type="protein sequence ID" value="CAF0725131.1"/>
    <property type="molecule type" value="Genomic_DNA"/>
</dbReference>
<dbReference type="InterPro" id="IPR000433">
    <property type="entry name" value="Znf_ZZ"/>
</dbReference>
<evidence type="ECO:0000313" key="11">
    <source>
        <dbReference type="EMBL" id="CAF0725131.1"/>
    </source>
</evidence>
<dbReference type="Proteomes" id="UP000682733">
    <property type="component" value="Unassembled WGS sequence"/>
</dbReference>
<organism evidence="11 13">
    <name type="scientific">Didymodactylos carnosus</name>
    <dbReference type="NCBI Taxonomy" id="1234261"/>
    <lineage>
        <taxon>Eukaryota</taxon>
        <taxon>Metazoa</taxon>
        <taxon>Spiralia</taxon>
        <taxon>Gnathifera</taxon>
        <taxon>Rotifera</taxon>
        <taxon>Eurotatoria</taxon>
        <taxon>Bdelloidea</taxon>
        <taxon>Philodinida</taxon>
        <taxon>Philodinidae</taxon>
        <taxon>Didymodactylos</taxon>
    </lineage>
</organism>
<evidence type="ECO:0000313" key="12">
    <source>
        <dbReference type="EMBL" id="CAF3498273.1"/>
    </source>
</evidence>
<evidence type="ECO:0000256" key="5">
    <source>
        <dbReference type="ARBA" id="ARBA00022723"/>
    </source>
</evidence>
<dbReference type="PANTHER" id="PTHR12268">
    <property type="entry name" value="E3 UBIQUITIN-PROTEIN LIGASE KCMF1"/>
    <property type="match status" value="1"/>
</dbReference>
<dbReference type="GO" id="GO:0099536">
    <property type="term" value="P:synaptic signaling"/>
    <property type="evidence" value="ECO:0007669"/>
    <property type="project" value="TreeGrafter"/>
</dbReference>
<keyword evidence="6 8" id="KW-0863">Zinc-finger</keyword>
<keyword evidence="5" id="KW-0479">Metal-binding</keyword>
<keyword evidence="7" id="KW-0862">Zinc</keyword>
<evidence type="ECO:0000256" key="3">
    <source>
        <dbReference type="ARBA" id="ARBA00012483"/>
    </source>
</evidence>
<dbReference type="GO" id="GO:0008270">
    <property type="term" value="F:zinc ion binding"/>
    <property type="evidence" value="ECO:0007669"/>
    <property type="project" value="UniProtKB-KW"/>
</dbReference>
<evidence type="ECO:0000256" key="9">
    <source>
        <dbReference type="SAM" id="MobiDB-lite"/>
    </source>
</evidence>
<feature type="domain" description="ZZ-type" evidence="10">
    <location>
        <begin position="7"/>
        <end position="63"/>
    </location>
</feature>
<dbReference type="Gene3D" id="3.30.60.90">
    <property type="match status" value="1"/>
</dbReference>
<feature type="compositionally biased region" description="Polar residues" evidence="9">
    <location>
        <begin position="145"/>
        <end position="155"/>
    </location>
</feature>
<dbReference type="Proteomes" id="UP000677228">
    <property type="component" value="Unassembled WGS sequence"/>
</dbReference>
<dbReference type="InterPro" id="IPR008598">
    <property type="entry name" value="Di19_Zn-bd"/>
</dbReference>
<dbReference type="SMART" id="SM00291">
    <property type="entry name" value="ZnF_ZZ"/>
    <property type="match status" value="1"/>
</dbReference>
<dbReference type="GO" id="GO:0005886">
    <property type="term" value="C:plasma membrane"/>
    <property type="evidence" value="ECO:0007669"/>
    <property type="project" value="TreeGrafter"/>
</dbReference>
<dbReference type="EMBL" id="CAJOBA010000047">
    <property type="protein sequence ID" value="CAF3498273.1"/>
    <property type="molecule type" value="Genomic_DNA"/>
</dbReference>
<dbReference type="PROSITE" id="PS50135">
    <property type="entry name" value="ZF_ZZ_2"/>
    <property type="match status" value="1"/>
</dbReference>
<evidence type="ECO:0000313" key="13">
    <source>
        <dbReference type="Proteomes" id="UP000677228"/>
    </source>
</evidence>
<dbReference type="CDD" id="cd02338">
    <property type="entry name" value="ZZ_PCMF_like"/>
    <property type="match status" value="1"/>
</dbReference>
<dbReference type="PANTHER" id="PTHR12268:SF13">
    <property type="entry name" value="E3 UBIQUITIN-PROTEIN LIGASE KCMF1"/>
    <property type="match status" value="1"/>
</dbReference>
<dbReference type="GO" id="GO:0045202">
    <property type="term" value="C:synapse"/>
    <property type="evidence" value="ECO:0007669"/>
    <property type="project" value="GOC"/>
</dbReference>
<evidence type="ECO:0000256" key="8">
    <source>
        <dbReference type="PROSITE-ProRule" id="PRU00228"/>
    </source>
</evidence>
<name>A0A8S2CR69_9BILA</name>
<comment type="caution">
    <text evidence="11">The sequence shown here is derived from an EMBL/GenBank/DDBJ whole genome shotgun (WGS) entry which is preliminary data.</text>
</comment>
<dbReference type="Pfam" id="PF00569">
    <property type="entry name" value="ZZ"/>
    <property type="match status" value="1"/>
</dbReference>
<comment type="similarity">
    <text evidence="2">Belongs to the KCMF1 family.</text>
</comment>
<reference evidence="11" key="1">
    <citation type="submission" date="2021-02" db="EMBL/GenBank/DDBJ databases">
        <authorList>
            <person name="Nowell W R."/>
        </authorList>
    </citation>
    <scope>NUCLEOTIDE SEQUENCE</scope>
</reference>
<sequence length="530" mass="59960">MSAISAHNGVTCDCCMKSNFSDRRYKCLECLNYDQCGQCKDNDAKTQQHETTHPMQCICTQQLKDLFYIGESSLRVVTSLTCPYCGDGGFLTYDLIQHLLNAHSEENRQICPICVLSPSADPNYRTSSLIAHILSAHEYESTSSTQSQPAISLSLEQQQQQEQRQRVTSRTLQPLKQVAMTATISFFGFARRDDTSSRNRYYPTSRGSAVRGLSGRYHESTMVQNVDIQEDEIFEEDLYQQQRRAAENSKNTVRRNGGALAPPAFRPVTQINSSSVAASNSSYNYLNRYAFTDEYAFDKSQRQENISDVISSQLETVLPTTHISHPSTSVTTTAPSVTAVLPTQSHLNESLLHSSNLFRTPRVKEDIQRFTQQIEQNKAMIRIKSELLNQHFARVNSYPSHRQQSVAWSQQSQSAALTVLAQAQLLHQQQIAATDIYSQRVYTPEVQRVVQNSMQIHRSIPVKKSTKIINNNNQNEKDQRSLLGRILLASDDCDVKQRDFQHTKLSSHVNFIQNVLISSFKSPVEGKENE</sequence>
<dbReference type="InterPro" id="IPR050774">
    <property type="entry name" value="KCMF1/Dystrophin"/>
</dbReference>
<protein>
    <recommendedName>
        <fullName evidence="3">RING-type E3 ubiquitin transferase</fullName>
        <ecNumber evidence="3">2.3.2.27</ecNumber>
    </recommendedName>
</protein>
<dbReference type="AlphaFoldDB" id="A0A8S2CR69"/>
<dbReference type="EC" id="2.3.2.27" evidence="3"/>
<evidence type="ECO:0000256" key="1">
    <source>
        <dbReference type="ARBA" id="ARBA00000900"/>
    </source>
</evidence>
<feature type="region of interest" description="Disordered" evidence="9">
    <location>
        <begin position="145"/>
        <end position="170"/>
    </location>
</feature>
<accession>A0A8S2CR69</accession>
<evidence type="ECO:0000256" key="4">
    <source>
        <dbReference type="ARBA" id="ARBA00022679"/>
    </source>
</evidence>
<evidence type="ECO:0000259" key="10">
    <source>
        <dbReference type="PROSITE" id="PS50135"/>
    </source>
</evidence>
<evidence type="ECO:0000256" key="7">
    <source>
        <dbReference type="ARBA" id="ARBA00022833"/>
    </source>
</evidence>
<gene>
    <name evidence="11" type="ORF">OVA965_LOCUS367</name>
    <name evidence="12" type="ORF">TMI583_LOCUS367</name>
</gene>
<dbReference type="SUPFAM" id="SSF57850">
    <property type="entry name" value="RING/U-box"/>
    <property type="match status" value="1"/>
</dbReference>
<evidence type="ECO:0000256" key="2">
    <source>
        <dbReference type="ARBA" id="ARBA00010938"/>
    </source>
</evidence>
<dbReference type="GO" id="GO:0061630">
    <property type="term" value="F:ubiquitin protein ligase activity"/>
    <property type="evidence" value="ECO:0007669"/>
    <property type="project" value="UniProtKB-EC"/>
</dbReference>
<dbReference type="InterPro" id="IPR043145">
    <property type="entry name" value="Znf_ZZ_sf"/>
</dbReference>
<dbReference type="Pfam" id="PF05605">
    <property type="entry name" value="zf-Di19"/>
    <property type="match status" value="1"/>
</dbReference>
<proteinExistence type="inferred from homology"/>
<comment type="catalytic activity">
    <reaction evidence="1">
        <text>S-ubiquitinyl-[E2 ubiquitin-conjugating enzyme]-L-cysteine + [acceptor protein]-L-lysine = [E2 ubiquitin-conjugating enzyme]-L-cysteine + N(6)-ubiquitinyl-[acceptor protein]-L-lysine.</text>
        <dbReference type="EC" id="2.3.2.27"/>
    </reaction>
</comment>